<evidence type="ECO:0000313" key="1">
    <source>
        <dbReference type="Proteomes" id="UP000790787"/>
    </source>
</evidence>
<proteinExistence type="predicted"/>
<reference evidence="2" key="1">
    <citation type="submission" date="2025-08" db="UniProtKB">
        <authorList>
            <consortium name="RefSeq"/>
        </authorList>
    </citation>
    <scope>IDENTIFICATION</scope>
    <source>
        <tissue evidence="2">Leaf</tissue>
    </source>
</reference>
<dbReference type="RefSeq" id="XP_075104711.1">
    <property type="nucleotide sequence ID" value="XM_075248610.1"/>
</dbReference>
<protein>
    <submittedName>
        <fullName evidence="2">Mitogen-activated protein kinase kinase kinase 20-like</fullName>
    </submittedName>
</protein>
<name>A0AC58U5F4_TOBAC</name>
<evidence type="ECO:0000313" key="2">
    <source>
        <dbReference type="RefSeq" id="XP_075104711.1"/>
    </source>
</evidence>
<keyword evidence="1" id="KW-1185">Reference proteome</keyword>
<organism evidence="1 2">
    <name type="scientific">Nicotiana tabacum</name>
    <name type="common">Common tobacco</name>
    <dbReference type="NCBI Taxonomy" id="4097"/>
    <lineage>
        <taxon>Eukaryota</taxon>
        <taxon>Viridiplantae</taxon>
        <taxon>Streptophyta</taxon>
        <taxon>Embryophyta</taxon>
        <taxon>Tracheophyta</taxon>
        <taxon>Spermatophyta</taxon>
        <taxon>Magnoliopsida</taxon>
        <taxon>eudicotyledons</taxon>
        <taxon>Gunneridae</taxon>
        <taxon>Pentapetalae</taxon>
        <taxon>asterids</taxon>
        <taxon>lamiids</taxon>
        <taxon>Solanales</taxon>
        <taxon>Solanaceae</taxon>
        <taxon>Nicotianoideae</taxon>
        <taxon>Nicotianeae</taxon>
        <taxon>Nicotiana</taxon>
    </lineage>
</organism>
<gene>
    <name evidence="2" type="primary">LOC107829364</name>
</gene>
<dbReference type="Proteomes" id="UP000790787">
    <property type="component" value="Unplaced"/>
</dbReference>
<accession>A0AC58U5F4</accession>
<sequence length="248" mass="28053">MFLEYASGGSLADRIGQNSGQGLRDFEVKQYAKSLLSGLCHIHGRGFVHLDIKPNNIFLVGTEKVAKIADFGFAKKVGVKSQKRKSGLKGTPMYMASESVLDNEYGPEADIWAFGCTVFEMVTRKTVWDCSEADDVVYLLCKIGTGLPDLQNKRLSKKAEEFMRKCLVKEPRSRWTPDMLLKHPFLSSDDNVVVREQTRIKEFNRLLFIEIAGENDPLIDDFCSSTMLKPMKLLNCRSNKRRKLLEGC</sequence>